<name>A0A0U5BIV2_9BACL</name>
<dbReference type="InterPro" id="IPR024423">
    <property type="entry name" value="DUF3050"/>
</dbReference>
<gene>
    <name evidence="1" type="ORF">CB4_02284</name>
</gene>
<dbReference type="Proteomes" id="UP000217696">
    <property type="component" value="Chromosome"/>
</dbReference>
<sequence>MQQTEAIRHLHTVRDELLAHPVYGQMTTPDRVRIMMKHHVFAVWDFMSLLKRLQQGVTSVTVPWMPYTNPEYTRFVNEIVLGEESDEDGQGGYISHFELYLQAMEEAGADQGPIQAFLAELTAGKSYEEALRHPAVPKTAREFVEFSLRVALTGELHEVAAVFFYGREGLIPDMFRLLIASLEKEGASSGWLDYYLRRHVELDEGEHGPLAERLLASLCGDDPKKLEEAHTIARTALQMRGQLWDGVVEEIENQGL</sequence>
<dbReference type="RefSeq" id="WP_096465896.1">
    <property type="nucleotide sequence ID" value="NZ_AP017312.1"/>
</dbReference>
<organism evidence="1 2">
    <name type="scientific">Aneurinibacillus soli</name>
    <dbReference type="NCBI Taxonomy" id="1500254"/>
    <lineage>
        <taxon>Bacteria</taxon>
        <taxon>Bacillati</taxon>
        <taxon>Bacillota</taxon>
        <taxon>Bacilli</taxon>
        <taxon>Bacillales</taxon>
        <taxon>Paenibacillaceae</taxon>
        <taxon>Aneurinibacillus group</taxon>
        <taxon>Aneurinibacillus</taxon>
    </lineage>
</organism>
<evidence type="ECO:0000313" key="2">
    <source>
        <dbReference type="Proteomes" id="UP000217696"/>
    </source>
</evidence>
<dbReference type="InterPro" id="IPR016084">
    <property type="entry name" value="Haem_Oase-like_multi-hlx"/>
</dbReference>
<dbReference type="KEGG" id="asoc:CB4_02284"/>
<reference evidence="1 2" key="1">
    <citation type="submission" date="2015-12" db="EMBL/GenBank/DDBJ databases">
        <title>Genome sequence of Aneurinibacillus soli.</title>
        <authorList>
            <person name="Lee J.S."/>
            <person name="Lee K.C."/>
            <person name="Kim K.K."/>
            <person name="Lee B.W."/>
        </authorList>
    </citation>
    <scope>NUCLEOTIDE SEQUENCE [LARGE SCALE GENOMIC DNA]</scope>
    <source>
        <strain evidence="1 2">CB4</strain>
    </source>
</reference>
<dbReference type="Pfam" id="PF11251">
    <property type="entry name" value="DUF3050"/>
    <property type="match status" value="1"/>
</dbReference>
<proteinExistence type="predicted"/>
<protein>
    <submittedName>
        <fullName evidence="1">Uncharacterized protein</fullName>
    </submittedName>
</protein>
<evidence type="ECO:0000313" key="1">
    <source>
        <dbReference type="EMBL" id="BAU28110.1"/>
    </source>
</evidence>
<dbReference type="OrthoDB" id="9791270at2"/>
<accession>A0A0U5BIV2</accession>
<dbReference type="EMBL" id="AP017312">
    <property type="protein sequence ID" value="BAU28110.1"/>
    <property type="molecule type" value="Genomic_DNA"/>
</dbReference>
<dbReference type="SUPFAM" id="SSF48613">
    <property type="entry name" value="Heme oxygenase-like"/>
    <property type="match status" value="1"/>
</dbReference>
<dbReference type="AlphaFoldDB" id="A0A0U5BIV2"/>
<dbReference type="Gene3D" id="1.20.910.10">
    <property type="entry name" value="Heme oxygenase-like"/>
    <property type="match status" value="1"/>
</dbReference>
<keyword evidence="2" id="KW-1185">Reference proteome</keyword>